<evidence type="ECO:0000313" key="2">
    <source>
        <dbReference type="Proteomes" id="UP001168877"/>
    </source>
</evidence>
<accession>A0AA39RBB2</accession>
<dbReference type="AlphaFoldDB" id="A0AA39RBB2"/>
<comment type="caution">
    <text evidence="1">The sequence shown here is derived from an EMBL/GenBank/DDBJ whole genome shotgun (WGS) entry which is preliminary data.</text>
</comment>
<keyword evidence="2" id="KW-1185">Reference proteome</keyword>
<dbReference type="EMBL" id="JAUESC010000388">
    <property type="protein sequence ID" value="KAK0570378.1"/>
    <property type="molecule type" value="Genomic_DNA"/>
</dbReference>
<name>A0AA39RBB2_ACESA</name>
<protein>
    <submittedName>
        <fullName evidence="1">Uncharacterized protein</fullName>
    </submittedName>
</protein>
<dbReference type="Proteomes" id="UP001168877">
    <property type="component" value="Unassembled WGS sequence"/>
</dbReference>
<gene>
    <name evidence="1" type="ORF">LWI29_000244</name>
</gene>
<evidence type="ECO:0000313" key="1">
    <source>
        <dbReference type="EMBL" id="KAK0570378.1"/>
    </source>
</evidence>
<proteinExistence type="predicted"/>
<organism evidence="1 2">
    <name type="scientific">Acer saccharum</name>
    <name type="common">Sugar maple</name>
    <dbReference type="NCBI Taxonomy" id="4024"/>
    <lineage>
        <taxon>Eukaryota</taxon>
        <taxon>Viridiplantae</taxon>
        <taxon>Streptophyta</taxon>
        <taxon>Embryophyta</taxon>
        <taxon>Tracheophyta</taxon>
        <taxon>Spermatophyta</taxon>
        <taxon>Magnoliopsida</taxon>
        <taxon>eudicotyledons</taxon>
        <taxon>Gunneridae</taxon>
        <taxon>Pentapetalae</taxon>
        <taxon>rosids</taxon>
        <taxon>malvids</taxon>
        <taxon>Sapindales</taxon>
        <taxon>Sapindaceae</taxon>
        <taxon>Hippocastanoideae</taxon>
        <taxon>Acereae</taxon>
        <taxon>Acer</taxon>
    </lineage>
</organism>
<reference evidence="1" key="2">
    <citation type="submission" date="2023-06" db="EMBL/GenBank/DDBJ databases">
        <authorList>
            <person name="Swenson N.G."/>
            <person name="Wegrzyn J.L."/>
            <person name="Mcevoy S.L."/>
        </authorList>
    </citation>
    <scope>NUCLEOTIDE SEQUENCE</scope>
    <source>
        <strain evidence="1">NS2018</strain>
        <tissue evidence="1">Leaf</tissue>
    </source>
</reference>
<sequence length="83" mass="9175">MLPCKIRIGSVARETLTRSRYHPTRSFIVAVRQSCDRRFRSSVARPTSSTKRPTANIVVAPLPSSSSPSFRLLPATRCVCGDI</sequence>
<reference evidence="1" key="1">
    <citation type="journal article" date="2022" name="Plant J.">
        <title>Strategies of tolerance reflected in two North American maple genomes.</title>
        <authorList>
            <person name="McEvoy S.L."/>
            <person name="Sezen U.U."/>
            <person name="Trouern-Trend A."/>
            <person name="McMahon S.M."/>
            <person name="Schaberg P.G."/>
            <person name="Yang J."/>
            <person name="Wegrzyn J.L."/>
            <person name="Swenson N.G."/>
        </authorList>
    </citation>
    <scope>NUCLEOTIDE SEQUENCE</scope>
    <source>
        <strain evidence="1">NS2018</strain>
    </source>
</reference>